<feature type="disulfide bond" evidence="5">
    <location>
        <begin position="22"/>
        <end position="115"/>
    </location>
</feature>
<keyword evidence="4" id="KW-0862">Zinc</keyword>
<dbReference type="Proteomes" id="UP001175271">
    <property type="component" value="Unassembled WGS sequence"/>
</dbReference>
<dbReference type="PROSITE" id="PS50189">
    <property type="entry name" value="NTR"/>
    <property type="match status" value="1"/>
</dbReference>
<feature type="signal peptide" evidence="6">
    <location>
        <begin position="1"/>
        <end position="19"/>
    </location>
</feature>
<evidence type="ECO:0000259" key="7">
    <source>
        <dbReference type="PROSITE" id="PS50189"/>
    </source>
</evidence>
<reference evidence="8" key="1">
    <citation type="submission" date="2023-06" db="EMBL/GenBank/DDBJ databases">
        <title>Genomic analysis of the entomopathogenic nematode Steinernema hermaphroditum.</title>
        <authorList>
            <person name="Schwarz E.M."/>
            <person name="Heppert J.K."/>
            <person name="Baniya A."/>
            <person name="Schwartz H.T."/>
            <person name="Tan C.-H."/>
            <person name="Antoshechkin I."/>
            <person name="Sternberg P.W."/>
            <person name="Goodrich-Blair H."/>
            <person name="Dillman A.R."/>
        </authorList>
    </citation>
    <scope>NUCLEOTIDE SEQUENCE</scope>
    <source>
        <strain evidence="8">PS9179</strain>
        <tissue evidence="8">Whole animal</tissue>
    </source>
</reference>
<comment type="caution">
    <text evidence="8">The sequence shown here is derived from an EMBL/GenBank/DDBJ whole genome shotgun (WGS) entry which is preliminary data.</text>
</comment>
<keyword evidence="6" id="KW-0732">Signal</keyword>
<dbReference type="GO" id="GO:0051045">
    <property type="term" value="P:negative regulation of membrane protein ectodomain proteolysis"/>
    <property type="evidence" value="ECO:0007669"/>
    <property type="project" value="TreeGrafter"/>
</dbReference>
<evidence type="ECO:0000256" key="2">
    <source>
        <dbReference type="ARBA" id="ARBA00022525"/>
    </source>
</evidence>
<dbReference type="GO" id="GO:0046872">
    <property type="term" value="F:metal ion binding"/>
    <property type="evidence" value="ECO:0007669"/>
    <property type="project" value="UniProtKB-KW"/>
</dbReference>
<dbReference type="AlphaFoldDB" id="A0AA39LV35"/>
<dbReference type="PANTHER" id="PTHR11844">
    <property type="entry name" value="METALLOPROTEASE INHIBITOR"/>
    <property type="match status" value="1"/>
</dbReference>
<accession>A0AA39LV35</accession>
<evidence type="ECO:0000256" key="3">
    <source>
        <dbReference type="ARBA" id="ARBA00023157"/>
    </source>
</evidence>
<dbReference type="GO" id="GO:0002020">
    <property type="term" value="F:protease binding"/>
    <property type="evidence" value="ECO:0007669"/>
    <property type="project" value="TreeGrafter"/>
</dbReference>
<gene>
    <name evidence="8" type="ORF">QR680_005303</name>
</gene>
<evidence type="ECO:0000256" key="5">
    <source>
        <dbReference type="PIRSR" id="PIRSR601820-3"/>
    </source>
</evidence>
<feature type="disulfide bond" evidence="5">
    <location>
        <begin position="32"/>
        <end position="142"/>
    </location>
</feature>
<evidence type="ECO:0000313" key="8">
    <source>
        <dbReference type="EMBL" id="KAK0410747.1"/>
    </source>
</evidence>
<dbReference type="Gene3D" id="2.40.50.120">
    <property type="match status" value="1"/>
</dbReference>
<comment type="subcellular location">
    <subcellularLocation>
        <location evidence="1">Secreted</location>
    </subcellularLocation>
</comment>
<protein>
    <recommendedName>
        <fullName evidence="7">NTR domain-containing protein</fullName>
    </recommendedName>
</protein>
<keyword evidence="2" id="KW-0964">Secreted</keyword>
<dbReference type="InterPro" id="IPR001134">
    <property type="entry name" value="Netrin_domain"/>
</dbReference>
<dbReference type="SUPFAM" id="SSF50242">
    <property type="entry name" value="TIMP-like"/>
    <property type="match status" value="1"/>
</dbReference>
<keyword evidence="9" id="KW-1185">Reference proteome</keyword>
<dbReference type="GO" id="GO:0031012">
    <property type="term" value="C:extracellular matrix"/>
    <property type="evidence" value="ECO:0007669"/>
    <property type="project" value="TreeGrafter"/>
</dbReference>
<feature type="chain" id="PRO_5041358193" description="NTR domain-containing protein" evidence="6">
    <location>
        <begin position="20"/>
        <end position="151"/>
    </location>
</feature>
<feature type="binding site" evidence="4">
    <location>
        <position position="20"/>
    </location>
    <ligand>
        <name>Zn(2+)</name>
        <dbReference type="ChEBI" id="CHEBI:29105"/>
        <note>ligand shared with metalloproteinase partner</note>
    </ligand>
</feature>
<evidence type="ECO:0000256" key="4">
    <source>
        <dbReference type="PIRSR" id="PIRSR601820-1"/>
    </source>
</evidence>
<evidence type="ECO:0000313" key="9">
    <source>
        <dbReference type="Proteomes" id="UP001175271"/>
    </source>
</evidence>
<feature type="disulfide bond" evidence="5">
    <location>
        <begin position="20"/>
        <end position="88"/>
    </location>
</feature>
<dbReference type="InterPro" id="IPR008993">
    <property type="entry name" value="TIMP-like_OB-fold"/>
</dbReference>
<evidence type="ECO:0000256" key="6">
    <source>
        <dbReference type="SAM" id="SignalP"/>
    </source>
</evidence>
<dbReference type="GO" id="GO:0005615">
    <property type="term" value="C:extracellular space"/>
    <property type="evidence" value="ECO:0007669"/>
    <property type="project" value="TreeGrafter"/>
</dbReference>
<organism evidence="8 9">
    <name type="scientific">Steinernema hermaphroditum</name>
    <dbReference type="NCBI Taxonomy" id="289476"/>
    <lineage>
        <taxon>Eukaryota</taxon>
        <taxon>Metazoa</taxon>
        <taxon>Ecdysozoa</taxon>
        <taxon>Nematoda</taxon>
        <taxon>Chromadorea</taxon>
        <taxon>Rhabditida</taxon>
        <taxon>Tylenchina</taxon>
        <taxon>Panagrolaimomorpha</taxon>
        <taxon>Strongyloidoidea</taxon>
        <taxon>Steinernematidae</taxon>
        <taxon>Steinernema</taxon>
    </lineage>
</organism>
<keyword evidence="3 5" id="KW-1015">Disulfide bond</keyword>
<name>A0AA39LV35_9BILA</name>
<proteinExistence type="predicted"/>
<dbReference type="PANTHER" id="PTHR11844:SF25">
    <property type="entry name" value="NTR DOMAIN-CONTAINING PROTEIN"/>
    <property type="match status" value="1"/>
</dbReference>
<dbReference type="Pfam" id="PF00965">
    <property type="entry name" value="TIMP"/>
    <property type="match status" value="1"/>
</dbReference>
<evidence type="ECO:0000256" key="1">
    <source>
        <dbReference type="ARBA" id="ARBA00004613"/>
    </source>
</evidence>
<keyword evidence="4" id="KW-0479">Metal-binding</keyword>
<sequence length="151" mass="16830">MATSVPFLLLLSVIHTSLGCSCVKSSEKEMFCNADWVGLFKILEKPPRDDNRTLEYRAGIVKMFKSSNSSLTNGLRVSLETSVSAGLCGIEWLQTGKLYLLSGKVDGRVLKTSLCGQLFLEEWQKVPKRVKVQLKHRNYNSCASSTKRPSL</sequence>
<feature type="domain" description="NTR" evidence="7">
    <location>
        <begin position="20"/>
        <end position="142"/>
    </location>
</feature>
<dbReference type="EMBL" id="JAUCMV010000003">
    <property type="protein sequence ID" value="KAK0410747.1"/>
    <property type="molecule type" value="Genomic_DNA"/>
</dbReference>
<dbReference type="InterPro" id="IPR001820">
    <property type="entry name" value="TIMP"/>
</dbReference>
<dbReference type="GO" id="GO:0008191">
    <property type="term" value="F:metalloendopeptidase inhibitor activity"/>
    <property type="evidence" value="ECO:0007669"/>
    <property type="project" value="InterPro"/>
</dbReference>